<feature type="compositionally biased region" description="Basic and acidic residues" evidence="1">
    <location>
        <begin position="26"/>
        <end position="35"/>
    </location>
</feature>
<dbReference type="Gene3D" id="1.10.150.20">
    <property type="entry name" value="5' to 3' exonuclease, C-terminal subdomain"/>
    <property type="match status" value="1"/>
</dbReference>
<reference evidence="2" key="1">
    <citation type="submission" date="2022-01" db="EMBL/GenBank/DDBJ databases">
        <title>Jiella avicenniae sp. nov., a novel endophytic bacterium isolated from bark of Avicennia marina.</title>
        <authorList>
            <person name="Tuo L."/>
        </authorList>
    </citation>
    <scope>NUCLEOTIDE SEQUENCE</scope>
    <source>
        <strain evidence="2">CBK1P-4</strain>
    </source>
</reference>
<sequence length="357" mass="39116">MSADDAKTTESPAELDTDHPLVASRECSERLKGRQDALPTHRIADPLEEKHRAGAFDRDFRTLDYSKLSDDEAARERERQRRQREHSSWHPATAPERRPEAAPVQQAQFATFGGSMVSAQVVRGRSDERVPDMMPTLAPGTEPAPPAPERPRTIHAERRAKLAFSHPDGPTPAKDQRRLPPDPLAEKHKAEKFDRDFRTLDYRHLGKKTEKPRGGPRIEPDGILDKESLVADPAPAAEPVDPDPGSGAFSTPGAQAPLATIAQDGGVGTSSADAPPIGASAPHGLPAPRRGNPDDLTSIQGIGTAIERLLFERGLYHFDQIAGLTPPEVVWLEQELGFPGRIGEERWIEQARRLIEG</sequence>
<dbReference type="RefSeq" id="WP_233720549.1">
    <property type="nucleotide sequence ID" value="NZ_JAJUWU010000017.1"/>
</dbReference>
<evidence type="ECO:0008006" key="4">
    <source>
        <dbReference type="Google" id="ProtNLM"/>
    </source>
</evidence>
<proteinExistence type="predicted"/>
<feature type="compositionally biased region" description="Basic and acidic residues" evidence="1">
    <location>
        <begin position="42"/>
        <end position="79"/>
    </location>
</feature>
<accession>A0A9X1P3C2</accession>
<keyword evidence="3" id="KW-1185">Reference proteome</keyword>
<gene>
    <name evidence="2" type="ORF">LZD57_16315</name>
</gene>
<dbReference type="Proteomes" id="UP001139035">
    <property type="component" value="Unassembled WGS sequence"/>
</dbReference>
<feature type="compositionally biased region" description="Basic and acidic residues" evidence="1">
    <location>
        <begin position="174"/>
        <end position="188"/>
    </location>
</feature>
<organism evidence="2 3">
    <name type="scientific">Jiella avicenniae</name>
    <dbReference type="NCBI Taxonomy" id="2907202"/>
    <lineage>
        <taxon>Bacteria</taxon>
        <taxon>Pseudomonadati</taxon>
        <taxon>Pseudomonadota</taxon>
        <taxon>Alphaproteobacteria</taxon>
        <taxon>Hyphomicrobiales</taxon>
        <taxon>Aurantimonadaceae</taxon>
        <taxon>Jiella</taxon>
    </lineage>
</organism>
<feature type="compositionally biased region" description="Basic and acidic residues" evidence="1">
    <location>
        <begin position="149"/>
        <end position="160"/>
    </location>
</feature>
<feature type="region of interest" description="Disordered" evidence="1">
    <location>
        <begin position="234"/>
        <end position="253"/>
    </location>
</feature>
<evidence type="ECO:0000313" key="3">
    <source>
        <dbReference type="Proteomes" id="UP001139035"/>
    </source>
</evidence>
<evidence type="ECO:0000313" key="2">
    <source>
        <dbReference type="EMBL" id="MCE7029555.1"/>
    </source>
</evidence>
<evidence type="ECO:0000256" key="1">
    <source>
        <dbReference type="SAM" id="MobiDB-lite"/>
    </source>
</evidence>
<name>A0A9X1P3C2_9HYPH</name>
<protein>
    <recommendedName>
        <fullName evidence="4">NADH-quinone oxidoreductase subunit E</fullName>
    </recommendedName>
</protein>
<dbReference type="AlphaFoldDB" id="A0A9X1P3C2"/>
<feature type="region of interest" description="Disordered" evidence="1">
    <location>
        <begin position="1"/>
        <end position="188"/>
    </location>
</feature>
<feature type="region of interest" description="Disordered" evidence="1">
    <location>
        <begin position="264"/>
        <end position="294"/>
    </location>
</feature>
<comment type="caution">
    <text evidence="2">The sequence shown here is derived from an EMBL/GenBank/DDBJ whole genome shotgun (WGS) entry which is preliminary data.</text>
</comment>
<dbReference type="EMBL" id="JAJUWU010000017">
    <property type="protein sequence ID" value="MCE7029555.1"/>
    <property type="molecule type" value="Genomic_DNA"/>
</dbReference>